<dbReference type="STRING" id="34508.A0A4U5MGC5"/>
<dbReference type="AlphaFoldDB" id="A0A4U5MGC5"/>
<evidence type="ECO:0000313" key="2">
    <source>
        <dbReference type="EMBL" id="TKR68298.1"/>
    </source>
</evidence>
<dbReference type="Proteomes" id="UP000298663">
    <property type="component" value="Unassembled WGS sequence"/>
</dbReference>
<evidence type="ECO:0000256" key="1">
    <source>
        <dbReference type="SAM" id="MobiDB-lite"/>
    </source>
</evidence>
<reference evidence="2 3" key="2">
    <citation type="journal article" date="2019" name="G3 (Bethesda)">
        <title>Hybrid Assembly of the Genome of the Entomopathogenic Nematode Steinernema carpocapsae Identifies the X-Chromosome.</title>
        <authorList>
            <person name="Serra L."/>
            <person name="Macchietto M."/>
            <person name="Macias-Munoz A."/>
            <person name="McGill C.J."/>
            <person name="Rodriguez I.M."/>
            <person name="Rodriguez B."/>
            <person name="Murad R."/>
            <person name="Mortazavi A."/>
        </authorList>
    </citation>
    <scope>NUCLEOTIDE SEQUENCE [LARGE SCALE GENOMIC DNA]</scope>
    <source>
        <strain evidence="2 3">ALL</strain>
    </source>
</reference>
<dbReference type="OrthoDB" id="5845973at2759"/>
<name>A0A4U5MGC5_STECR</name>
<keyword evidence="3" id="KW-1185">Reference proteome</keyword>
<organism evidence="2 3">
    <name type="scientific">Steinernema carpocapsae</name>
    <name type="common">Entomopathogenic nematode</name>
    <dbReference type="NCBI Taxonomy" id="34508"/>
    <lineage>
        <taxon>Eukaryota</taxon>
        <taxon>Metazoa</taxon>
        <taxon>Ecdysozoa</taxon>
        <taxon>Nematoda</taxon>
        <taxon>Chromadorea</taxon>
        <taxon>Rhabditida</taxon>
        <taxon>Tylenchina</taxon>
        <taxon>Panagrolaimomorpha</taxon>
        <taxon>Strongyloidoidea</taxon>
        <taxon>Steinernematidae</taxon>
        <taxon>Steinernema</taxon>
    </lineage>
</organism>
<comment type="caution">
    <text evidence="2">The sequence shown here is derived from an EMBL/GenBank/DDBJ whole genome shotgun (WGS) entry which is preliminary data.</text>
</comment>
<sequence>MDVLRLRNYKFRIANEKMQHSDNSYFGQWRISDILSGDHVSPMNPESTVAVEIDVFVKDITNKLHLANNKKSSNPGLEFIWKDEERRSAKRGEKVPTELSQEDMKPHFVSEHEMKDLETLRRVLELGTPAGTPASQDERHLNDSFKDLSQALNETFDDIFNCANLTILDESLTEASFERRKEELEEEEDDEEDHNLPVNPPSEQLEENEEDSIMPFPDNLAALGPTDFRDLELEMEPRPISNISCFDMFQVSLKSDGEQSEAEEAKPKDDLLDWYNYFELEPEVEMPEMKQKVFRGWVTPSFNLPCKERSKSKVVKDVPSQPKSIKNSDASVVTEAYSESWCMDKTFSNVRRSP</sequence>
<proteinExistence type="predicted"/>
<accession>A0A4U5MGC5</accession>
<evidence type="ECO:0000313" key="3">
    <source>
        <dbReference type="Proteomes" id="UP000298663"/>
    </source>
</evidence>
<feature type="compositionally biased region" description="Acidic residues" evidence="1">
    <location>
        <begin position="184"/>
        <end position="193"/>
    </location>
</feature>
<protein>
    <submittedName>
        <fullName evidence="2">Uncharacterized protein</fullName>
    </submittedName>
</protein>
<gene>
    <name evidence="2" type="ORF">L596_024297</name>
</gene>
<dbReference type="EMBL" id="AZBU02000008">
    <property type="protein sequence ID" value="TKR68298.1"/>
    <property type="molecule type" value="Genomic_DNA"/>
</dbReference>
<feature type="region of interest" description="Disordered" evidence="1">
    <location>
        <begin position="177"/>
        <end position="208"/>
    </location>
</feature>
<reference evidence="2 3" key="1">
    <citation type="journal article" date="2015" name="Genome Biol.">
        <title>Comparative genomics of Steinernema reveals deeply conserved gene regulatory networks.</title>
        <authorList>
            <person name="Dillman A.R."/>
            <person name="Macchietto M."/>
            <person name="Porter C.F."/>
            <person name="Rogers A."/>
            <person name="Williams B."/>
            <person name="Antoshechkin I."/>
            <person name="Lee M.M."/>
            <person name="Goodwin Z."/>
            <person name="Lu X."/>
            <person name="Lewis E.E."/>
            <person name="Goodrich-Blair H."/>
            <person name="Stock S.P."/>
            <person name="Adams B.J."/>
            <person name="Sternberg P.W."/>
            <person name="Mortazavi A."/>
        </authorList>
    </citation>
    <scope>NUCLEOTIDE SEQUENCE [LARGE SCALE GENOMIC DNA]</scope>
    <source>
        <strain evidence="2 3">ALL</strain>
    </source>
</reference>